<evidence type="ECO:0000256" key="14">
    <source>
        <dbReference type="SAM" id="Phobius"/>
    </source>
</evidence>
<accession>A0A0B7K5V5</accession>
<dbReference type="InterPro" id="IPR001128">
    <property type="entry name" value="Cyt_P450"/>
</dbReference>
<dbReference type="GO" id="GO:0005506">
    <property type="term" value="F:iron ion binding"/>
    <property type="evidence" value="ECO:0007669"/>
    <property type="project" value="InterPro"/>
</dbReference>
<keyword evidence="5 14" id="KW-0812">Transmembrane</keyword>
<dbReference type="GO" id="GO:1902181">
    <property type="term" value="P:verruculogen biosynthetic process"/>
    <property type="evidence" value="ECO:0007669"/>
    <property type="project" value="UniProtKB-ARBA"/>
</dbReference>
<sequence>MDAATNLHSDDPDSVWTHVTNLLPKLVAFLAIYVTTVCVYRVFFHPLARFPGPALAKISNLHAAYYAWQGTIRDDTLRCHEKYGKHVRYAPDRVLFNSAQALSDIYSHRANTIKSKTYLMLAHQAANSLTMRDKVLHGKRRRVVSQAFSEATMRSFEPKIVEKIQRLCDTITKSLGVDGWSETKDMGRYSDYLAFDIMADVVFSAQYNTVENEKFRYVIGAIADHNVRLGVIAQAPELSIKALQRPMFRQAMKARDRFVKFIRILLGIRLKNKTKQRDIFSYIQDAKDPDTGKGLDFTELSTETATMIVAGSDTTSTALAAVLHYVGHSPICYDEVMKEVRSRFNSLDEIRMGPTLNSCVYLRACIDEALRMAPPAGGTLWREVDQGGAVIDGIPIPAGYDVGVAVHSLHHNPTYFPKPWSYDPNRWVRSSIDNSASEETMSAAYNPFGAGPRSCIGKPLALHELMLTLATLFFQFDFSPIGRDKDAWQSKKMVPERFVLKDHVSGQKTGPFVKFRLRE</sequence>
<keyword evidence="4 12" id="KW-0349">Heme</keyword>
<organism evidence="15">
    <name type="scientific">Bionectria ochroleuca</name>
    <name type="common">Gliocladium roseum</name>
    <dbReference type="NCBI Taxonomy" id="29856"/>
    <lineage>
        <taxon>Eukaryota</taxon>
        <taxon>Fungi</taxon>
        <taxon>Dikarya</taxon>
        <taxon>Ascomycota</taxon>
        <taxon>Pezizomycotina</taxon>
        <taxon>Sordariomycetes</taxon>
        <taxon>Hypocreomycetidae</taxon>
        <taxon>Hypocreales</taxon>
        <taxon>Bionectriaceae</taxon>
        <taxon>Clonostachys</taxon>
    </lineage>
</organism>
<dbReference type="InterPro" id="IPR017972">
    <property type="entry name" value="Cyt_P450_CS"/>
</dbReference>
<feature type="transmembrane region" description="Helical" evidence="14">
    <location>
        <begin position="22"/>
        <end position="43"/>
    </location>
</feature>
<keyword evidence="10 13" id="KW-0503">Monooxygenase</keyword>
<dbReference type="FunFam" id="1.10.630.10:FF:000063">
    <property type="entry name" value="Cytochrome P450 monooxygenase"/>
    <property type="match status" value="1"/>
</dbReference>
<evidence type="ECO:0000256" key="7">
    <source>
        <dbReference type="ARBA" id="ARBA00022989"/>
    </source>
</evidence>
<dbReference type="Gene3D" id="1.10.630.10">
    <property type="entry name" value="Cytochrome P450"/>
    <property type="match status" value="1"/>
</dbReference>
<evidence type="ECO:0000256" key="4">
    <source>
        <dbReference type="ARBA" id="ARBA00022617"/>
    </source>
</evidence>
<dbReference type="CDD" id="cd11061">
    <property type="entry name" value="CYP67-like"/>
    <property type="match status" value="1"/>
</dbReference>
<dbReference type="PANTHER" id="PTHR24305">
    <property type="entry name" value="CYTOCHROME P450"/>
    <property type="match status" value="1"/>
</dbReference>
<evidence type="ECO:0000256" key="1">
    <source>
        <dbReference type="ARBA" id="ARBA00001971"/>
    </source>
</evidence>
<evidence type="ECO:0000256" key="12">
    <source>
        <dbReference type="PIRSR" id="PIRSR602401-1"/>
    </source>
</evidence>
<dbReference type="GO" id="GO:0016705">
    <property type="term" value="F:oxidoreductase activity, acting on paired donors, with incorporation or reduction of molecular oxygen"/>
    <property type="evidence" value="ECO:0007669"/>
    <property type="project" value="InterPro"/>
</dbReference>
<evidence type="ECO:0000256" key="5">
    <source>
        <dbReference type="ARBA" id="ARBA00022692"/>
    </source>
</evidence>
<evidence type="ECO:0000256" key="9">
    <source>
        <dbReference type="ARBA" id="ARBA00023004"/>
    </source>
</evidence>
<dbReference type="AlphaFoldDB" id="A0A0B7K5V5"/>
<dbReference type="PRINTS" id="PR00385">
    <property type="entry name" value="P450"/>
</dbReference>
<evidence type="ECO:0000256" key="2">
    <source>
        <dbReference type="ARBA" id="ARBA00004370"/>
    </source>
</evidence>
<dbReference type="InterPro" id="IPR002401">
    <property type="entry name" value="Cyt_P450_E_grp-I"/>
</dbReference>
<evidence type="ECO:0000256" key="8">
    <source>
        <dbReference type="ARBA" id="ARBA00023002"/>
    </source>
</evidence>
<keyword evidence="7 14" id="KW-1133">Transmembrane helix</keyword>
<dbReference type="PANTHER" id="PTHR24305:SF237">
    <property type="entry name" value="CYTOCHROME P450 MONOOXYGENASE ATNE-RELATED"/>
    <property type="match status" value="1"/>
</dbReference>
<evidence type="ECO:0000256" key="3">
    <source>
        <dbReference type="ARBA" id="ARBA00010617"/>
    </source>
</evidence>
<proteinExistence type="inferred from homology"/>
<gene>
    <name evidence="15" type="ORF">BN869_000006413_1</name>
</gene>
<dbReference type="EMBL" id="CDPU01000018">
    <property type="protein sequence ID" value="CEO50355.1"/>
    <property type="molecule type" value="Genomic_DNA"/>
</dbReference>
<comment type="subcellular location">
    <subcellularLocation>
        <location evidence="2">Membrane</location>
    </subcellularLocation>
</comment>
<dbReference type="SUPFAM" id="SSF48264">
    <property type="entry name" value="Cytochrome P450"/>
    <property type="match status" value="1"/>
</dbReference>
<comment type="similarity">
    <text evidence="3 13">Belongs to the cytochrome P450 family.</text>
</comment>
<evidence type="ECO:0000256" key="6">
    <source>
        <dbReference type="ARBA" id="ARBA00022723"/>
    </source>
</evidence>
<dbReference type="PRINTS" id="PR00463">
    <property type="entry name" value="EP450I"/>
</dbReference>
<keyword evidence="8 13" id="KW-0560">Oxidoreductase</keyword>
<dbReference type="Pfam" id="PF00067">
    <property type="entry name" value="p450"/>
    <property type="match status" value="1"/>
</dbReference>
<evidence type="ECO:0000313" key="15">
    <source>
        <dbReference type="EMBL" id="CEO50355.1"/>
    </source>
</evidence>
<name>A0A0B7K5V5_BIOOC</name>
<protein>
    <submittedName>
        <fullName evidence="15">Uncharacterized protein</fullName>
    </submittedName>
</protein>
<evidence type="ECO:0000256" key="13">
    <source>
        <dbReference type="RuleBase" id="RU000461"/>
    </source>
</evidence>
<keyword evidence="6 12" id="KW-0479">Metal-binding</keyword>
<evidence type="ECO:0000256" key="11">
    <source>
        <dbReference type="ARBA" id="ARBA00023136"/>
    </source>
</evidence>
<dbReference type="GO" id="GO:0004497">
    <property type="term" value="F:monooxygenase activity"/>
    <property type="evidence" value="ECO:0007669"/>
    <property type="project" value="UniProtKB-KW"/>
</dbReference>
<dbReference type="PROSITE" id="PS00086">
    <property type="entry name" value="CYTOCHROME_P450"/>
    <property type="match status" value="1"/>
</dbReference>
<comment type="cofactor">
    <cofactor evidence="1 12">
        <name>heme</name>
        <dbReference type="ChEBI" id="CHEBI:30413"/>
    </cofactor>
</comment>
<dbReference type="InterPro" id="IPR050121">
    <property type="entry name" value="Cytochrome_P450_monoxygenase"/>
</dbReference>
<reference evidence="15" key="1">
    <citation type="submission" date="2015-01" db="EMBL/GenBank/DDBJ databases">
        <authorList>
            <person name="Durling Mikael"/>
        </authorList>
    </citation>
    <scope>NUCLEOTIDE SEQUENCE</scope>
</reference>
<feature type="binding site" description="axial binding residue" evidence="12">
    <location>
        <position position="455"/>
    </location>
    <ligand>
        <name>heme</name>
        <dbReference type="ChEBI" id="CHEBI:30413"/>
    </ligand>
    <ligandPart>
        <name>Fe</name>
        <dbReference type="ChEBI" id="CHEBI:18248"/>
    </ligandPart>
</feature>
<keyword evidence="9 12" id="KW-0408">Iron</keyword>
<evidence type="ECO:0000256" key="10">
    <source>
        <dbReference type="ARBA" id="ARBA00023033"/>
    </source>
</evidence>
<dbReference type="GO" id="GO:0020037">
    <property type="term" value="F:heme binding"/>
    <property type="evidence" value="ECO:0007669"/>
    <property type="project" value="InterPro"/>
</dbReference>
<dbReference type="GO" id="GO:0016020">
    <property type="term" value="C:membrane"/>
    <property type="evidence" value="ECO:0007669"/>
    <property type="project" value="UniProtKB-SubCell"/>
</dbReference>
<keyword evidence="11 14" id="KW-0472">Membrane</keyword>
<dbReference type="InterPro" id="IPR036396">
    <property type="entry name" value="Cyt_P450_sf"/>
</dbReference>